<evidence type="ECO:0000256" key="5">
    <source>
        <dbReference type="ARBA" id="ARBA00023242"/>
    </source>
</evidence>
<keyword evidence="5" id="KW-0539">Nucleus</keyword>
<evidence type="ECO:0000313" key="7">
    <source>
        <dbReference type="EMBL" id="OWF46596.1"/>
    </source>
</evidence>
<comment type="similarity">
    <text evidence="2">Belongs to the eukaryotic RPA49/POLR1E RNA polymerase subunit family.</text>
</comment>
<feature type="compositionally biased region" description="Basic and acidic residues" evidence="6">
    <location>
        <begin position="172"/>
        <end position="181"/>
    </location>
</feature>
<dbReference type="STRING" id="6573.A0A210QCZ3"/>
<keyword evidence="4" id="KW-0804">Transcription</keyword>
<protein>
    <submittedName>
        <fullName evidence="7">DNA-directed RNA polymerase I subunit RPA49</fullName>
    </submittedName>
</protein>
<keyword evidence="3 7" id="KW-0240">DNA-directed RNA polymerase</keyword>
<dbReference type="InterPro" id="IPR009668">
    <property type="entry name" value="RNA_pol-assoc_fac_A49-like"/>
</dbReference>
<keyword evidence="8" id="KW-1185">Reference proteome</keyword>
<dbReference type="GO" id="GO:0006351">
    <property type="term" value="P:DNA-templated transcription"/>
    <property type="evidence" value="ECO:0007669"/>
    <property type="project" value="InterPro"/>
</dbReference>
<evidence type="ECO:0000256" key="6">
    <source>
        <dbReference type="SAM" id="MobiDB-lite"/>
    </source>
</evidence>
<dbReference type="GO" id="GO:0000428">
    <property type="term" value="C:DNA-directed RNA polymerase complex"/>
    <property type="evidence" value="ECO:0007669"/>
    <property type="project" value="UniProtKB-KW"/>
</dbReference>
<comment type="caution">
    <text evidence="7">The sequence shown here is derived from an EMBL/GenBank/DDBJ whole genome shotgun (WGS) entry which is preliminary data.</text>
</comment>
<feature type="region of interest" description="Disordered" evidence="6">
    <location>
        <begin position="163"/>
        <end position="190"/>
    </location>
</feature>
<evidence type="ECO:0000256" key="4">
    <source>
        <dbReference type="ARBA" id="ARBA00023163"/>
    </source>
</evidence>
<gene>
    <name evidence="7" type="ORF">KP79_PYT12769</name>
</gene>
<dbReference type="Proteomes" id="UP000242188">
    <property type="component" value="Unassembled WGS sequence"/>
</dbReference>
<evidence type="ECO:0000313" key="8">
    <source>
        <dbReference type="Proteomes" id="UP000242188"/>
    </source>
</evidence>
<dbReference type="Pfam" id="PF06870">
    <property type="entry name" value="RNA_pol_I_A49"/>
    <property type="match status" value="1"/>
</dbReference>
<accession>A0A210QCZ3</accession>
<evidence type="ECO:0000256" key="3">
    <source>
        <dbReference type="ARBA" id="ARBA00022478"/>
    </source>
</evidence>
<dbReference type="GO" id="GO:0003677">
    <property type="term" value="F:DNA binding"/>
    <property type="evidence" value="ECO:0007669"/>
    <property type="project" value="InterPro"/>
</dbReference>
<dbReference type="GO" id="GO:0005730">
    <property type="term" value="C:nucleolus"/>
    <property type="evidence" value="ECO:0007669"/>
    <property type="project" value="UniProtKB-SubCell"/>
</dbReference>
<name>A0A210QCZ3_MIZYE</name>
<dbReference type="PANTHER" id="PTHR14440">
    <property type="entry name" value="DNA-DIRECTED RNA POLYMERASE I SUBUNIT RPA49"/>
    <property type="match status" value="1"/>
</dbReference>
<proteinExistence type="inferred from homology"/>
<dbReference type="EMBL" id="NEDP02004118">
    <property type="protein sequence ID" value="OWF46596.1"/>
    <property type="molecule type" value="Genomic_DNA"/>
</dbReference>
<evidence type="ECO:0000256" key="2">
    <source>
        <dbReference type="ARBA" id="ARBA00009430"/>
    </source>
</evidence>
<comment type="subcellular location">
    <subcellularLocation>
        <location evidence="1">Nucleus</location>
        <location evidence="1">Nucleolus</location>
    </subcellularLocation>
</comment>
<evidence type="ECO:0000256" key="1">
    <source>
        <dbReference type="ARBA" id="ARBA00004604"/>
    </source>
</evidence>
<organism evidence="7 8">
    <name type="scientific">Mizuhopecten yessoensis</name>
    <name type="common">Japanese scallop</name>
    <name type="synonym">Patinopecten yessoensis</name>
    <dbReference type="NCBI Taxonomy" id="6573"/>
    <lineage>
        <taxon>Eukaryota</taxon>
        <taxon>Metazoa</taxon>
        <taxon>Spiralia</taxon>
        <taxon>Lophotrochozoa</taxon>
        <taxon>Mollusca</taxon>
        <taxon>Bivalvia</taxon>
        <taxon>Autobranchia</taxon>
        <taxon>Pteriomorphia</taxon>
        <taxon>Pectinida</taxon>
        <taxon>Pectinoidea</taxon>
        <taxon>Pectinidae</taxon>
        <taxon>Mizuhopecten</taxon>
    </lineage>
</organism>
<dbReference type="OrthoDB" id="532500at2759"/>
<sequence length="406" mass="46291">MTDVTLEVPSKRKSILIANFTNGQVNRKRCDDLSIGHFTSSQNRPGSQKRKQILVAETDQMAYVGQNFGTSADRSQNFCRYYVGVRDKDTGKMTICDAEIFNMLPKLPGDNQEESQKEDLSLSYAEKNDFLTEAFGSKKKQKAMENRLMNRSAAKSMETIMESASKQALSQRSHEPRHQVEDQTDGIPPCNKEAASRTEVYSLHNIISPGEMEALTTPAQVFFDSAYEQVKQWKEQKTYPEYVTSHLMTMPLAESERWKMSKCLMYLHYLITLNNLNTHTLGQKTPLPVEWPGAVIEQLLKKFTMKVESGGRIRRCRPARLKDKTISYILVLCLMIDEYEVEVTELMMDLKLSLERIQNHFRALGCTFTSKKGVTMVGRPLSINFASLNVPLTFPDPSARKKKKGR</sequence>
<reference evidence="7 8" key="1">
    <citation type="journal article" date="2017" name="Nat. Ecol. Evol.">
        <title>Scallop genome provides insights into evolution of bilaterian karyotype and development.</title>
        <authorList>
            <person name="Wang S."/>
            <person name="Zhang J."/>
            <person name="Jiao W."/>
            <person name="Li J."/>
            <person name="Xun X."/>
            <person name="Sun Y."/>
            <person name="Guo X."/>
            <person name="Huan P."/>
            <person name="Dong B."/>
            <person name="Zhang L."/>
            <person name="Hu X."/>
            <person name="Sun X."/>
            <person name="Wang J."/>
            <person name="Zhao C."/>
            <person name="Wang Y."/>
            <person name="Wang D."/>
            <person name="Huang X."/>
            <person name="Wang R."/>
            <person name="Lv J."/>
            <person name="Li Y."/>
            <person name="Zhang Z."/>
            <person name="Liu B."/>
            <person name="Lu W."/>
            <person name="Hui Y."/>
            <person name="Liang J."/>
            <person name="Zhou Z."/>
            <person name="Hou R."/>
            <person name="Li X."/>
            <person name="Liu Y."/>
            <person name="Li H."/>
            <person name="Ning X."/>
            <person name="Lin Y."/>
            <person name="Zhao L."/>
            <person name="Xing Q."/>
            <person name="Dou J."/>
            <person name="Li Y."/>
            <person name="Mao J."/>
            <person name="Guo H."/>
            <person name="Dou H."/>
            <person name="Li T."/>
            <person name="Mu C."/>
            <person name="Jiang W."/>
            <person name="Fu Q."/>
            <person name="Fu X."/>
            <person name="Miao Y."/>
            <person name="Liu J."/>
            <person name="Yu Q."/>
            <person name="Li R."/>
            <person name="Liao H."/>
            <person name="Li X."/>
            <person name="Kong Y."/>
            <person name="Jiang Z."/>
            <person name="Chourrout D."/>
            <person name="Li R."/>
            <person name="Bao Z."/>
        </authorList>
    </citation>
    <scope>NUCLEOTIDE SEQUENCE [LARGE SCALE GENOMIC DNA]</scope>
    <source>
        <strain evidence="7 8">PY_sf001</strain>
    </source>
</reference>
<dbReference type="AlphaFoldDB" id="A0A210QCZ3"/>